<evidence type="ECO:0000313" key="10">
    <source>
        <dbReference type="EMBL" id="TQJ17909.1"/>
    </source>
</evidence>
<name>A0A542ERD2_9ACTN</name>
<evidence type="ECO:0000259" key="8">
    <source>
        <dbReference type="Pfam" id="PF01915"/>
    </source>
</evidence>
<dbReference type="EMBL" id="VFMM01000001">
    <property type="protein sequence ID" value="TQJ17909.1"/>
    <property type="molecule type" value="Genomic_DNA"/>
</dbReference>
<feature type="domain" description="Glycoside hydrolase family 3 N-terminal" evidence="7">
    <location>
        <begin position="88"/>
        <end position="424"/>
    </location>
</feature>
<comment type="catalytic activity">
    <reaction evidence="1">
        <text>Hydrolysis of terminal non-reducing N-acetyl-D-hexosamine residues in N-acetyl-beta-D-hexosaminides.</text>
        <dbReference type="EC" id="3.2.1.52"/>
    </reaction>
</comment>
<feature type="domain" description="Endonuclease/exonuclease/phosphatase" evidence="9">
    <location>
        <begin position="643"/>
        <end position="885"/>
    </location>
</feature>
<evidence type="ECO:0000256" key="3">
    <source>
        <dbReference type="ARBA" id="ARBA00012663"/>
    </source>
</evidence>
<protein>
    <recommendedName>
        <fullName evidence="3">beta-N-acetylhexosaminidase</fullName>
        <ecNumber evidence="3">3.2.1.52</ecNumber>
    </recommendedName>
</protein>
<dbReference type="SUPFAM" id="SSF52279">
    <property type="entry name" value="Beta-D-glucan exohydrolase, C-terminal domain"/>
    <property type="match status" value="1"/>
</dbReference>
<dbReference type="SUPFAM" id="SSF51445">
    <property type="entry name" value="(Trans)glycosidases"/>
    <property type="match status" value="1"/>
</dbReference>
<dbReference type="InterPro" id="IPR036881">
    <property type="entry name" value="Glyco_hydro_3_C_sf"/>
</dbReference>
<dbReference type="GO" id="GO:0009254">
    <property type="term" value="P:peptidoglycan turnover"/>
    <property type="evidence" value="ECO:0007669"/>
    <property type="project" value="TreeGrafter"/>
</dbReference>
<comment type="similarity">
    <text evidence="2 6">Belongs to the glycosyl hydrolase 3 family.</text>
</comment>
<feature type="domain" description="Glycoside hydrolase family 3 C-terminal" evidence="8">
    <location>
        <begin position="463"/>
        <end position="632"/>
    </location>
</feature>
<dbReference type="Gene3D" id="3.20.20.300">
    <property type="entry name" value="Glycoside hydrolase, family 3, N-terminal domain"/>
    <property type="match status" value="1"/>
</dbReference>
<dbReference type="EC" id="3.2.1.52" evidence="3"/>
<dbReference type="InterPro" id="IPR017853">
    <property type="entry name" value="GH"/>
</dbReference>
<dbReference type="PROSITE" id="PS00775">
    <property type="entry name" value="GLYCOSYL_HYDROL_F3"/>
    <property type="match status" value="1"/>
</dbReference>
<dbReference type="PRINTS" id="PR00133">
    <property type="entry name" value="GLHYDRLASE3"/>
</dbReference>
<dbReference type="InterPro" id="IPR050226">
    <property type="entry name" value="NagZ_Beta-hexosaminidase"/>
</dbReference>
<keyword evidence="11" id="KW-1185">Reference proteome</keyword>
<accession>A0A542ERD2</accession>
<dbReference type="InterPro" id="IPR036962">
    <property type="entry name" value="Glyco_hydro_3_N_sf"/>
</dbReference>
<dbReference type="InterPro" id="IPR002772">
    <property type="entry name" value="Glyco_hydro_3_C"/>
</dbReference>
<dbReference type="Pfam" id="PF03372">
    <property type="entry name" value="Exo_endo_phos"/>
    <property type="match status" value="1"/>
</dbReference>
<evidence type="ECO:0000256" key="4">
    <source>
        <dbReference type="ARBA" id="ARBA00022801"/>
    </source>
</evidence>
<dbReference type="GO" id="GO:0004563">
    <property type="term" value="F:beta-N-acetylhexosaminidase activity"/>
    <property type="evidence" value="ECO:0007669"/>
    <property type="project" value="UniProtKB-EC"/>
</dbReference>
<evidence type="ECO:0000256" key="6">
    <source>
        <dbReference type="RuleBase" id="RU361161"/>
    </source>
</evidence>
<keyword evidence="5 6" id="KW-0326">Glycosidase</keyword>
<dbReference type="InterPro" id="IPR019800">
    <property type="entry name" value="Glyco_hydro_3_AS"/>
</dbReference>
<dbReference type="GO" id="GO:0005975">
    <property type="term" value="P:carbohydrate metabolic process"/>
    <property type="evidence" value="ECO:0007669"/>
    <property type="project" value="InterPro"/>
</dbReference>
<comment type="caution">
    <text evidence="10">The sequence shown here is derived from an EMBL/GenBank/DDBJ whole genome shotgun (WGS) entry which is preliminary data.</text>
</comment>
<dbReference type="Proteomes" id="UP000316298">
    <property type="component" value="Unassembled WGS sequence"/>
</dbReference>
<evidence type="ECO:0000259" key="9">
    <source>
        <dbReference type="Pfam" id="PF03372"/>
    </source>
</evidence>
<reference evidence="10 11" key="1">
    <citation type="submission" date="2019-06" db="EMBL/GenBank/DDBJ databases">
        <title>Sequencing the genomes of 1000 actinobacteria strains.</title>
        <authorList>
            <person name="Klenk H.-P."/>
        </authorList>
    </citation>
    <scope>NUCLEOTIDE SEQUENCE [LARGE SCALE GENOMIC DNA]</scope>
    <source>
        <strain evidence="10 11">DSM 17305</strain>
    </source>
</reference>
<dbReference type="PROSITE" id="PS51318">
    <property type="entry name" value="TAT"/>
    <property type="match status" value="1"/>
</dbReference>
<proteinExistence type="inferred from homology"/>
<dbReference type="Pfam" id="PF01915">
    <property type="entry name" value="Glyco_hydro_3_C"/>
    <property type="match status" value="1"/>
</dbReference>
<dbReference type="AlphaFoldDB" id="A0A542ERD2"/>
<organism evidence="10 11">
    <name type="scientific">Kribbella jejuensis</name>
    <dbReference type="NCBI Taxonomy" id="236068"/>
    <lineage>
        <taxon>Bacteria</taxon>
        <taxon>Bacillati</taxon>
        <taxon>Actinomycetota</taxon>
        <taxon>Actinomycetes</taxon>
        <taxon>Propionibacteriales</taxon>
        <taxon>Kribbellaceae</taxon>
        <taxon>Kribbella</taxon>
    </lineage>
</organism>
<evidence type="ECO:0000313" key="11">
    <source>
        <dbReference type="Proteomes" id="UP000316298"/>
    </source>
</evidence>
<dbReference type="Gene3D" id="3.40.50.1700">
    <property type="entry name" value="Glycoside hydrolase family 3 C-terminal domain"/>
    <property type="match status" value="1"/>
</dbReference>
<dbReference type="PANTHER" id="PTHR30480:SF13">
    <property type="entry name" value="BETA-HEXOSAMINIDASE"/>
    <property type="match status" value="1"/>
</dbReference>
<dbReference type="InterPro" id="IPR036691">
    <property type="entry name" value="Endo/exonu/phosph_ase_sf"/>
</dbReference>
<dbReference type="SUPFAM" id="SSF56219">
    <property type="entry name" value="DNase I-like"/>
    <property type="match status" value="1"/>
</dbReference>
<sequence length="896" mass="95084">MWVTFASRGSICNSITLAFALPARNELVTPMELTRRQTLGLAAAAVAGSTVAGTAPSAAVPAAAADTADTANTAHPDRWVRDKLRRMTLEQKVGQLFVCYAYGPTAGTADARNTSLYGVATPAEVVAKYHLGGVIYFTWTDSVRNPEQIAGLSNGLQAAALADTGIPLQIGTDQEYGSVVRVGPPATQFPGGMALGATRSPAFARSAGAIAGRELRALGITTDFAPDADVNVNPLNPVIGVRSISSDPALVAQLVAAQVKGYQRDGRIVSTAKHFPGHGDTATDSHTGIPVIGHSREEWTRIDLPPFQAAIRAGIHSIMTAHIVVPALDPSGDPATLSRPILTGILRRQLRFDGVVITDSLGMQGVRDKYGDAEIPLRAIEAGVDQLLMPVDPGLAYNSVLNAVRAGRISEARIDESVQRILTLKYDTGLVEQPYVDVSRVLKVVGTPAGTAEAQRIADRSTTLLRNDAALLPLSPGPRKVLVTGYSPAAVATALQKRGATTIVKDTGTTPSDAKITDALAAASAADLTVVLTNKAWDTEVTDKLAKQQKLVNGLLAAGGPVVVVPVRDPYDVAYFDAPQTALVTYGSTVVSMEALAKVLYGEIAPAGKLPVEIPAHPETTETLFPFGHGLTFDPRDTRLTVASYNIHAGAGEDNVFDLDRTARALKALDADVIGLQEVDVHWDKRSNWLDTIAELATRLGMYPAFAPIYDLDPPAAGQPRRQYGVGVLSRFPLVNVENHSITRLSTQDPNPVPAPAPGFLEVEIEVRGRRVHVYCTHLDYRADPTVRRMQVADTLAILAQDPSAELQILVGDFNAEPRAPELAPLWTRLTDSWTAAAATTGGPFTYPAVAASKRIDFVTVGAGLHVRKAQVPAEVPLAEAASDHRPMIADLSFRS</sequence>
<evidence type="ECO:0000256" key="2">
    <source>
        <dbReference type="ARBA" id="ARBA00005336"/>
    </source>
</evidence>
<dbReference type="InterPro" id="IPR006311">
    <property type="entry name" value="TAT_signal"/>
</dbReference>
<evidence type="ECO:0000256" key="1">
    <source>
        <dbReference type="ARBA" id="ARBA00001231"/>
    </source>
</evidence>
<dbReference type="PANTHER" id="PTHR30480">
    <property type="entry name" value="BETA-HEXOSAMINIDASE-RELATED"/>
    <property type="match status" value="1"/>
</dbReference>
<dbReference type="Pfam" id="PF00933">
    <property type="entry name" value="Glyco_hydro_3"/>
    <property type="match status" value="1"/>
</dbReference>
<gene>
    <name evidence="10" type="ORF">FB475_2039</name>
</gene>
<dbReference type="InterPro" id="IPR005135">
    <property type="entry name" value="Endo/exonuclease/phosphatase"/>
</dbReference>
<evidence type="ECO:0000259" key="7">
    <source>
        <dbReference type="Pfam" id="PF00933"/>
    </source>
</evidence>
<dbReference type="Gene3D" id="3.60.10.10">
    <property type="entry name" value="Endonuclease/exonuclease/phosphatase"/>
    <property type="match status" value="1"/>
</dbReference>
<dbReference type="InterPro" id="IPR001764">
    <property type="entry name" value="Glyco_hydro_3_N"/>
</dbReference>
<keyword evidence="4 6" id="KW-0378">Hydrolase</keyword>
<evidence type="ECO:0000256" key="5">
    <source>
        <dbReference type="ARBA" id="ARBA00023295"/>
    </source>
</evidence>
<dbReference type="FunFam" id="3.20.20.300:FF:000014">
    <property type="entry name" value="Beta-hexosaminidase, lipoprotein"/>
    <property type="match status" value="1"/>
</dbReference>